<organism evidence="2 3">
    <name type="scientific">Duganella alba</name>
    <dbReference type="NCBI Taxonomy" id="2666081"/>
    <lineage>
        <taxon>Bacteria</taxon>
        <taxon>Pseudomonadati</taxon>
        <taxon>Pseudomonadota</taxon>
        <taxon>Betaproteobacteria</taxon>
        <taxon>Burkholderiales</taxon>
        <taxon>Oxalobacteraceae</taxon>
        <taxon>Telluria group</taxon>
        <taxon>Duganella</taxon>
    </lineage>
</organism>
<evidence type="ECO:0000259" key="1">
    <source>
        <dbReference type="SMART" id="SM00382"/>
    </source>
</evidence>
<proteinExistence type="predicted"/>
<dbReference type="PANTHER" id="PTHR37291">
    <property type="entry name" value="5-METHYLCYTOSINE-SPECIFIC RESTRICTION ENZYME B"/>
    <property type="match status" value="1"/>
</dbReference>
<dbReference type="Gene3D" id="3.40.50.300">
    <property type="entry name" value="P-loop containing nucleotide triphosphate hydrolases"/>
    <property type="match status" value="1"/>
</dbReference>
<dbReference type="SMART" id="SM00382">
    <property type="entry name" value="AAA"/>
    <property type="match status" value="1"/>
</dbReference>
<dbReference type="Proteomes" id="UP000481037">
    <property type="component" value="Unassembled WGS sequence"/>
</dbReference>
<feature type="domain" description="AAA+ ATPase" evidence="1">
    <location>
        <begin position="220"/>
        <end position="391"/>
    </location>
</feature>
<dbReference type="AlphaFoldDB" id="A0A6L5QBC5"/>
<accession>A0A6L5QBC5</accession>
<name>A0A6L5QBC5_9BURK</name>
<dbReference type="InterPro" id="IPR052934">
    <property type="entry name" value="Methyl-DNA_Rec/Restrict_Enz"/>
</dbReference>
<dbReference type="InterPro" id="IPR027417">
    <property type="entry name" value="P-loop_NTPase"/>
</dbReference>
<gene>
    <name evidence="2" type="ORF">GJ697_04120</name>
</gene>
<dbReference type="PANTHER" id="PTHR37291:SF1">
    <property type="entry name" value="TYPE IV METHYL-DIRECTED RESTRICTION ENZYME ECOKMCRB SUBUNIT"/>
    <property type="match status" value="1"/>
</dbReference>
<reference evidence="2 3" key="1">
    <citation type="submission" date="2019-11" db="EMBL/GenBank/DDBJ databases">
        <title>Novel species isolated from a subtropical stream in China.</title>
        <authorList>
            <person name="Lu H."/>
        </authorList>
    </citation>
    <scope>NUCLEOTIDE SEQUENCE [LARGE SCALE GENOMIC DNA]</scope>
    <source>
        <strain evidence="2 3">FT25W</strain>
    </source>
</reference>
<protein>
    <recommendedName>
        <fullName evidence="1">AAA+ ATPase domain-containing protein</fullName>
    </recommendedName>
</protein>
<evidence type="ECO:0000313" key="3">
    <source>
        <dbReference type="Proteomes" id="UP000481037"/>
    </source>
</evidence>
<evidence type="ECO:0000313" key="2">
    <source>
        <dbReference type="EMBL" id="MRX07017.1"/>
    </source>
</evidence>
<comment type="caution">
    <text evidence="2">The sequence shown here is derived from an EMBL/GenBank/DDBJ whole genome shotgun (WGS) entry which is preliminary data.</text>
</comment>
<dbReference type="RefSeq" id="WP_154363466.1">
    <property type="nucleotide sequence ID" value="NZ_WKJM01000002.1"/>
</dbReference>
<dbReference type="EMBL" id="WKJM01000002">
    <property type="protein sequence ID" value="MRX07017.1"/>
    <property type="molecule type" value="Genomic_DNA"/>
</dbReference>
<keyword evidence="3" id="KW-1185">Reference proteome</keyword>
<dbReference type="InterPro" id="IPR003593">
    <property type="entry name" value="AAA+_ATPase"/>
</dbReference>
<dbReference type="SUPFAM" id="SSF52540">
    <property type="entry name" value="P-loop containing nucleoside triphosphate hydrolases"/>
    <property type="match status" value="1"/>
</dbReference>
<sequence>MIEIINELFRELLTEYSGGISNTSTKKYQKIKQKIAEALPMDAEHIYATGSSKRISNLDTRLPQGNQRGQNAPLAVVFLQQDVRPDETAEHALERIGNSFSATCDKFVSGEERGTTFDGILSFVQFDNETELRPLRFIHIPNCNYASKLESLFPGVSVKEIPRQSLISAAPGTSPAIQITLQDSVIHAKNLIADCRTALLRARMRLSDGLLERFITSLLTKRFVVLAGLSGSGKTQLALAFGKWLEEVEGQVEVVAVGADWTSNENIVGYRDALDPGKYRRPTNGSLDLLLRAYKDPSRPYFLILDEMNLSHVERYFSDVLSSLESGHPLALHGADAEIEGVPPRLQLPQNVFIIGTVNVDETTYMFSPKVLDRANVIEFRMTSADLKQFLVAPQPLDLEVLEGMGLAYGPHFVRWAEAGSVGQAENSEANTSAVASALSDIFDLLSINGSEFGYRTALEIAKFVRIQSELLGEDWDLLKALDAQILQRIMPKLHGSERRLRPVLNSLEAYVSKESYTLSQEKIERMQSRLKDGFASFLD</sequence>